<dbReference type="Gene3D" id="3.10.129.10">
    <property type="entry name" value="Hotdog Thioesterase"/>
    <property type="match status" value="1"/>
</dbReference>
<reference evidence="1 2" key="1">
    <citation type="submission" date="2024-06" db="EMBL/GenBank/DDBJ databases">
        <title>The Natural Products Discovery Center: Release of the First 8490 Sequenced Strains for Exploring Actinobacteria Biosynthetic Diversity.</title>
        <authorList>
            <person name="Kalkreuter E."/>
            <person name="Kautsar S.A."/>
            <person name="Yang D."/>
            <person name="Bader C.D."/>
            <person name="Teijaro C.N."/>
            <person name="Fluegel L."/>
            <person name="Davis C.M."/>
            <person name="Simpson J.R."/>
            <person name="Lauterbach L."/>
            <person name="Steele A.D."/>
            <person name="Gui C."/>
            <person name="Meng S."/>
            <person name="Li G."/>
            <person name="Viehrig K."/>
            <person name="Ye F."/>
            <person name="Su P."/>
            <person name="Kiefer A.F."/>
            <person name="Nichols A."/>
            <person name="Cepeda A.J."/>
            <person name="Yan W."/>
            <person name="Fan B."/>
            <person name="Jiang Y."/>
            <person name="Adhikari A."/>
            <person name="Zheng C.-J."/>
            <person name="Schuster L."/>
            <person name="Cowan T.M."/>
            <person name="Smanski M.J."/>
            <person name="Chevrette M.G."/>
            <person name="De Carvalho L.P.S."/>
            <person name="Shen B."/>
        </authorList>
    </citation>
    <scope>NUCLEOTIDE SEQUENCE [LARGE SCALE GENOMIC DNA]</scope>
    <source>
        <strain evidence="1 2">NPDC048946</strain>
    </source>
</reference>
<dbReference type="SUPFAM" id="SSF54637">
    <property type="entry name" value="Thioesterase/thiol ester dehydrase-isomerase"/>
    <property type="match status" value="1"/>
</dbReference>
<dbReference type="RefSeq" id="WP_358361511.1">
    <property type="nucleotide sequence ID" value="NZ_JBEZFP010000118.1"/>
</dbReference>
<evidence type="ECO:0008006" key="3">
    <source>
        <dbReference type="Google" id="ProtNLM"/>
    </source>
</evidence>
<sequence>MTNTTAQLTLDRVKPGDTLPELSHEVTATTVILGAMASRDWRPMHHDYKFAVERQGVQDIFLNTPNQGAWFERYLTDWTGPKGRIGRVVFRMTSPVFPGDTMVYNATVKDVSTDGTGCGWVTLDVSLTVDGKPKTTCEARVALPVSDDDNPWDRRAERWTP</sequence>
<comment type="caution">
    <text evidence="1">The sequence shown here is derived from an EMBL/GenBank/DDBJ whole genome shotgun (WGS) entry which is preliminary data.</text>
</comment>
<dbReference type="Proteomes" id="UP001551482">
    <property type="component" value="Unassembled WGS sequence"/>
</dbReference>
<gene>
    <name evidence="1" type="ORF">AB0C36_33070</name>
</gene>
<dbReference type="InterPro" id="IPR029069">
    <property type="entry name" value="HotDog_dom_sf"/>
</dbReference>
<organism evidence="1 2">
    <name type="scientific">Streptodolium elevatio</name>
    <dbReference type="NCBI Taxonomy" id="3157996"/>
    <lineage>
        <taxon>Bacteria</taxon>
        <taxon>Bacillati</taxon>
        <taxon>Actinomycetota</taxon>
        <taxon>Actinomycetes</taxon>
        <taxon>Kitasatosporales</taxon>
        <taxon>Streptomycetaceae</taxon>
        <taxon>Streptodolium</taxon>
    </lineage>
</organism>
<dbReference type="EMBL" id="JBEZFP010000118">
    <property type="protein sequence ID" value="MEU8138321.1"/>
    <property type="molecule type" value="Genomic_DNA"/>
</dbReference>
<evidence type="ECO:0000313" key="1">
    <source>
        <dbReference type="EMBL" id="MEU8138321.1"/>
    </source>
</evidence>
<proteinExistence type="predicted"/>
<accession>A0ABV3DRJ7</accession>
<name>A0ABV3DRJ7_9ACTN</name>
<protein>
    <recommendedName>
        <fullName evidence="3">MaoC-like domain-containing protein</fullName>
    </recommendedName>
</protein>
<keyword evidence="2" id="KW-1185">Reference proteome</keyword>
<evidence type="ECO:0000313" key="2">
    <source>
        <dbReference type="Proteomes" id="UP001551482"/>
    </source>
</evidence>